<keyword evidence="1" id="KW-0812">Transmembrane</keyword>
<dbReference type="EMBL" id="CP002214">
    <property type="protein sequence ID" value="ADO59460.1"/>
    <property type="molecule type" value="Genomic_DNA"/>
</dbReference>
<keyword evidence="1" id="KW-0472">Membrane</keyword>
<dbReference type="KEGG" id="ppm:PPSC2_27765"/>
<dbReference type="AlphaFoldDB" id="E3EKD3"/>
<sequence>MIYLIFFMVWAGVILSLLLQTKSKKRLPTSDIAFESPFYHVVYRMSFGIPFKWFVEDDRNLTNKGRKTEQLLIQSGYHKKFTVQSFMAFKVLVFFTSILLIFITLGLIDKLPSLFHWLLQVDTTRISKEGVSLDMILITSILYLSFSLFPGIILRQKAKKELVNSNKDLPILHMFTILMLRSNKTVTEILFALTKLNSYHKKVFERGYLMYLRNKHEGMEYLRSQFDNARFIEMFNLLEDIGTYAREECISIMDSNMKSLVHETNTLKRRNDITRLVYSEASMVVPFSAIILLGAAPIVIAGLRMFSLSTVM</sequence>
<dbReference type="HOGENOM" id="CLU_896189_0_0_9"/>
<evidence type="ECO:0008006" key="4">
    <source>
        <dbReference type="Google" id="ProtNLM"/>
    </source>
</evidence>
<dbReference type="Proteomes" id="UP000006868">
    <property type="component" value="Plasmid pSC2"/>
</dbReference>
<keyword evidence="1" id="KW-1133">Transmembrane helix</keyword>
<dbReference type="OrthoDB" id="2989734at2"/>
<feature type="transmembrane region" description="Helical" evidence="1">
    <location>
        <begin position="284"/>
        <end position="306"/>
    </location>
</feature>
<evidence type="ECO:0000313" key="3">
    <source>
        <dbReference type="Proteomes" id="UP000006868"/>
    </source>
</evidence>
<feature type="transmembrane region" description="Helical" evidence="1">
    <location>
        <begin position="135"/>
        <end position="154"/>
    </location>
</feature>
<dbReference type="PATRIC" id="fig|886882.15.peg.5883"/>
<dbReference type="RefSeq" id="WP_013385874.1">
    <property type="nucleotide sequence ID" value="NC_014628.2"/>
</dbReference>
<organism evidence="2 3">
    <name type="scientific">Paenibacillus polymyxa (strain SC2)</name>
    <name type="common">Bacillus polymyxa</name>
    <dbReference type="NCBI Taxonomy" id="886882"/>
    <lineage>
        <taxon>Bacteria</taxon>
        <taxon>Bacillati</taxon>
        <taxon>Bacillota</taxon>
        <taxon>Bacilli</taxon>
        <taxon>Bacillales</taxon>
        <taxon>Paenibacillaceae</taxon>
        <taxon>Paenibacillus</taxon>
    </lineage>
</organism>
<feature type="transmembrane region" description="Helical" evidence="1">
    <location>
        <begin position="87"/>
        <end position="108"/>
    </location>
</feature>
<keyword evidence="2" id="KW-0614">Plasmid</keyword>
<protein>
    <recommendedName>
        <fullName evidence="4">Type II secretion system protein GspF domain-containing protein</fullName>
    </recommendedName>
</protein>
<reference evidence="2 3" key="1">
    <citation type="journal article" date="2011" name="J. Bacteriol.">
        <title>Complete genome sequence of Paenibacillus polymyxa SC2, a strain of plant growth-promoting Rhizobacterium with broad-spectrum antimicrobial activity.</title>
        <authorList>
            <person name="Ma M."/>
            <person name="Wang C."/>
            <person name="Ding Y."/>
            <person name="Li L."/>
            <person name="Shen D."/>
            <person name="Jiang X."/>
            <person name="Guan D."/>
            <person name="Cao F."/>
            <person name="Chen H."/>
            <person name="Feng R."/>
            <person name="Wang X."/>
            <person name="Ge Y."/>
            <person name="Yao L."/>
            <person name="Bing X."/>
            <person name="Yang X."/>
            <person name="Li J."/>
            <person name="Du B."/>
        </authorList>
    </citation>
    <scope>NUCLEOTIDE SEQUENCE [LARGE SCALE GENOMIC DNA]</scope>
    <source>
        <strain evidence="2 3">SC2</strain>
        <plasmid evidence="3">pSC2</plasmid>
    </source>
</reference>
<gene>
    <name evidence="2" type="ORF">PPSC2_27765</name>
</gene>
<accession>E3EKD3</accession>
<evidence type="ECO:0000313" key="2">
    <source>
        <dbReference type="EMBL" id="ADO59460.1"/>
    </source>
</evidence>
<evidence type="ECO:0000256" key="1">
    <source>
        <dbReference type="SAM" id="Phobius"/>
    </source>
</evidence>
<geneLocation type="plasmid" evidence="2 3">
    <name>pSC2</name>
</geneLocation>
<proteinExistence type="predicted"/>
<name>E3EKD3_PAEPS</name>